<protein>
    <submittedName>
        <fullName evidence="6">Pyrroline-5-carboxylate reductase</fullName>
        <ecNumber evidence="6">1.5.1.2</ecNumber>
    </submittedName>
</protein>
<sequence>MAIIGVIGVGHLAAAMLQGLMRAGFPAADLVLSPRGRAAEIGASHGIALAADNAALVERAGLVLLAVRPAAAAGALAGLPWRRGQLVVSACAGVPLAALKVVAAPAEVMRIMPLTAAEIGASPTAVFPDLPAARPLLDPLGPVVPLASERDFEVATVSAAIYGWVQDLVGRSAAWSERHGLAPDTARRLTALTFVAAARLIGERDEPIPDLLRSLVTPGGITERGLDVLAARDVPQAWDAACDAVLAKLTGQG</sequence>
<dbReference type="InterPro" id="IPR029036">
    <property type="entry name" value="P5CR_dimer"/>
</dbReference>
<evidence type="ECO:0000256" key="2">
    <source>
        <dbReference type="ARBA" id="ARBA00022857"/>
    </source>
</evidence>
<evidence type="ECO:0000259" key="5">
    <source>
        <dbReference type="Pfam" id="PF14748"/>
    </source>
</evidence>
<dbReference type="SUPFAM" id="SSF51735">
    <property type="entry name" value="NAD(P)-binding Rossmann-fold domains"/>
    <property type="match status" value="1"/>
</dbReference>
<dbReference type="Gene3D" id="1.10.3730.10">
    <property type="entry name" value="ProC C-terminal domain-like"/>
    <property type="match status" value="1"/>
</dbReference>
<dbReference type="Gene3D" id="3.40.50.720">
    <property type="entry name" value="NAD(P)-binding Rossmann-like Domain"/>
    <property type="match status" value="1"/>
</dbReference>
<feature type="domain" description="Pyrroline-5-carboxylate reductase dimerisation" evidence="5">
    <location>
        <begin position="160"/>
        <end position="248"/>
    </location>
</feature>
<evidence type="ECO:0000256" key="3">
    <source>
        <dbReference type="ARBA" id="ARBA00023002"/>
    </source>
</evidence>
<dbReference type="GO" id="GO:0004735">
    <property type="term" value="F:pyrroline-5-carboxylate reductase activity"/>
    <property type="evidence" value="ECO:0007669"/>
    <property type="project" value="UniProtKB-EC"/>
</dbReference>
<dbReference type="InterPro" id="IPR036291">
    <property type="entry name" value="NAD(P)-bd_dom_sf"/>
</dbReference>
<dbReference type="Pfam" id="PF14748">
    <property type="entry name" value="P5CR_dimer"/>
    <property type="match status" value="1"/>
</dbReference>
<dbReference type="PANTHER" id="PTHR11645:SF0">
    <property type="entry name" value="PYRROLINE-5-CARBOXYLATE REDUCTASE 3"/>
    <property type="match status" value="1"/>
</dbReference>
<keyword evidence="7" id="KW-1185">Reference proteome</keyword>
<dbReference type="PIRSF" id="PIRSF000193">
    <property type="entry name" value="Pyrrol-5-carb_rd"/>
    <property type="match status" value="1"/>
</dbReference>
<dbReference type="PANTHER" id="PTHR11645">
    <property type="entry name" value="PYRROLINE-5-CARBOXYLATE REDUCTASE"/>
    <property type="match status" value="1"/>
</dbReference>
<reference evidence="6 7" key="1">
    <citation type="submission" date="2023-07" db="EMBL/GenBank/DDBJ databases">
        <title>Genomic Encyclopedia of Type Strains, Phase IV (KMG-IV): sequencing the most valuable type-strain genomes for metagenomic binning, comparative biology and taxonomic classification.</title>
        <authorList>
            <person name="Goeker M."/>
        </authorList>
    </citation>
    <scope>NUCLEOTIDE SEQUENCE [LARGE SCALE GENOMIC DNA]</scope>
    <source>
        <strain evidence="6 7">DSM 19619</strain>
    </source>
</reference>
<dbReference type="SUPFAM" id="SSF48179">
    <property type="entry name" value="6-phosphogluconate dehydrogenase C-terminal domain-like"/>
    <property type="match status" value="1"/>
</dbReference>
<accession>A0ABU0J0Y2</accession>
<evidence type="ECO:0000259" key="4">
    <source>
        <dbReference type="Pfam" id="PF03807"/>
    </source>
</evidence>
<evidence type="ECO:0000313" key="7">
    <source>
        <dbReference type="Proteomes" id="UP001242480"/>
    </source>
</evidence>
<name>A0ABU0J0Y2_9HYPH</name>
<comment type="caution">
    <text evidence="6">The sequence shown here is derived from an EMBL/GenBank/DDBJ whole genome shotgun (WGS) entry which is preliminary data.</text>
</comment>
<evidence type="ECO:0000313" key="6">
    <source>
        <dbReference type="EMBL" id="MDQ0467920.1"/>
    </source>
</evidence>
<dbReference type="InterPro" id="IPR028939">
    <property type="entry name" value="P5C_Rdtase_cat_N"/>
</dbReference>
<dbReference type="EC" id="1.5.1.2" evidence="6"/>
<proteinExistence type="inferred from homology"/>
<keyword evidence="3 6" id="KW-0560">Oxidoreductase</keyword>
<dbReference type="InterPro" id="IPR008927">
    <property type="entry name" value="6-PGluconate_DH-like_C_sf"/>
</dbReference>
<dbReference type="RefSeq" id="WP_307268259.1">
    <property type="nucleotide sequence ID" value="NZ_JAUSVX010000001.1"/>
</dbReference>
<gene>
    <name evidence="6" type="ORF">QO011_000915</name>
</gene>
<dbReference type="Proteomes" id="UP001242480">
    <property type="component" value="Unassembled WGS sequence"/>
</dbReference>
<comment type="similarity">
    <text evidence="1">Belongs to the pyrroline-5-carboxylate reductase family.</text>
</comment>
<organism evidence="6 7">
    <name type="scientific">Labrys wisconsinensis</name>
    <dbReference type="NCBI Taxonomy" id="425677"/>
    <lineage>
        <taxon>Bacteria</taxon>
        <taxon>Pseudomonadati</taxon>
        <taxon>Pseudomonadota</taxon>
        <taxon>Alphaproteobacteria</taxon>
        <taxon>Hyphomicrobiales</taxon>
        <taxon>Xanthobacteraceae</taxon>
        <taxon>Labrys</taxon>
    </lineage>
</organism>
<dbReference type="InterPro" id="IPR000304">
    <property type="entry name" value="Pyrroline-COOH_reductase"/>
</dbReference>
<feature type="domain" description="Pyrroline-5-carboxylate reductase catalytic N-terminal" evidence="4">
    <location>
        <begin position="4"/>
        <end position="93"/>
    </location>
</feature>
<keyword evidence="2" id="KW-0521">NADP</keyword>
<dbReference type="Pfam" id="PF03807">
    <property type="entry name" value="F420_oxidored"/>
    <property type="match status" value="1"/>
</dbReference>
<dbReference type="EMBL" id="JAUSVX010000001">
    <property type="protein sequence ID" value="MDQ0467920.1"/>
    <property type="molecule type" value="Genomic_DNA"/>
</dbReference>
<evidence type="ECO:0000256" key="1">
    <source>
        <dbReference type="ARBA" id="ARBA00005525"/>
    </source>
</evidence>